<evidence type="ECO:0000256" key="1">
    <source>
        <dbReference type="SAM" id="MobiDB-lite"/>
    </source>
</evidence>
<organism evidence="3 4">
    <name type="scientific">Porites evermanni</name>
    <dbReference type="NCBI Taxonomy" id="104178"/>
    <lineage>
        <taxon>Eukaryota</taxon>
        <taxon>Metazoa</taxon>
        <taxon>Cnidaria</taxon>
        <taxon>Anthozoa</taxon>
        <taxon>Hexacorallia</taxon>
        <taxon>Scleractinia</taxon>
        <taxon>Fungiina</taxon>
        <taxon>Poritidae</taxon>
        <taxon>Porites</taxon>
    </lineage>
</organism>
<protein>
    <submittedName>
        <fullName evidence="3">Uncharacterized protein</fullName>
    </submittedName>
</protein>
<evidence type="ECO:0000313" key="4">
    <source>
        <dbReference type="Proteomes" id="UP001159427"/>
    </source>
</evidence>
<keyword evidence="4" id="KW-1185">Reference proteome</keyword>
<feature type="compositionally biased region" description="Basic and acidic residues" evidence="1">
    <location>
        <begin position="110"/>
        <end position="120"/>
    </location>
</feature>
<feature type="transmembrane region" description="Helical" evidence="2">
    <location>
        <begin position="255"/>
        <end position="274"/>
    </location>
</feature>
<dbReference type="EMBL" id="CALNXI010000006">
    <property type="protein sequence ID" value="CAH3014174.1"/>
    <property type="molecule type" value="Genomic_DNA"/>
</dbReference>
<keyword evidence="2" id="KW-0812">Transmembrane</keyword>
<feature type="region of interest" description="Disordered" evidence="1">
    <location>
        <begin position="110"/>
        <end position="153"/>
    </location>
</feature>
<name>A0ABN8LEW9_9CNID</name>
<proteinExistence type="predicted"/>
<accession>A0ABN8LEW9</accession>
<evidence type="ECO:0000313" key="3">
    <source>
        <dbReference type="EMBL" id="CAH3014174.1"/>
    </source>
</evidence>
<dbReference type="Proteomes" id="UP001159427">
    <property type="component" value="Unassembled WGS sequence"/>
</dbReference>
<gene>
    <name evidence="3" type="ORF">PEVE_00037005</name>
</gene>
<sequence>MSCCAAKTAEDRLEPYELRTLYVRQIKRLAQRGLFGQAISVFRELSKNLGVTAATKRLSNMAISDLLNAREFPVDREAYRYLDRYVPFNYPSVNVLATSSHFQYDRTVKDRKEQLTDRTLRTNQSANSKIKPEETGESRGGGASSPLSESLEQARAHKKSASHYYIRVQCVTVRSISAIEPNKHAPNVIFLVLSHKVQRAYPNLHKKQEKHISYRQQIHKKRQKDSMQSPTSTTGDLQKQILIFGVTSFLLKRYCCWYCLLCSFFYLVLIFRLHEALFFKNERQASHMCNLFIKHFDFDPPSDVANDLEEANKETLAKSGLSVITICGMDLSSKKKLKKLKELLSRCPEVKKIELVFCSLTNERLLELFEAMMNLKCLLFLGKWLLCSEKGTAWPSGLRGNKLDNRVVFKLHKLLEEPDNFPALVWTDVRNNKGIITISGAFVQLLMQRRLTFNAEKADTPDERVGISVQDAMNGKVC</sequence>
<keyword evidence="2" id="KW-1133">Transmembrane helix</keyword>
<evidence type="ECO:0000256" key="2">
    <source>
        <dbReference type="SAM" id="Phobius"/>
    </source>
</evidence>
<dbReference type="PANTHER" id="PTHR39654:SF2">
    <property type="entry name" value="LEUCINE-RICH REPEAT-CONTAINING PROTEIN 75A-LIKE ISOFORM X1"/>
    <property type="match status" value="1"/>
</dbReference>
<keyword evidence="2" id="KW-0472">Membrane</keyword>
<comment type="caution">
    <text evidence="3">The sequence shown here is derived from an EMBL/GenBank/DDBJ whole genome shotgun (WGS) entry which is preliminary data.</text>
</comment>
<reference evidence="3 4" key="1">
    <citation type="submission" date="2022-05" db="EMBL/GenBank/DDBJ databases">
        <authorList>
            <consortium name="Genoscope - CEA"/>
            <person name="William W."/>
        </authorList>
    </citation>
    <scope>NUCLEOTIDE SEQUENCE [LARGE SCALE GENOMIC DNA]</scope>
</reference>
<dbReference type="PANTHER" id="PTHR39654">
    <property type="entry name" value="LEUCINE-RICH REPEAT-CONTAINING PROTEIN 75A-LIKE ISOFORM X1"/>
    <property type="match status" value="1"/>
</dbReference>